<dbReference type="InterPro" id="IPR004027">
    <property type="entry name" value="SEC_C_motif"/>
</dbReference>
<accession>A0ABT8WT36</accession>
<dbReference type="Pfam" id="PF02810">
    <property type="entry name" value="SEC-C"/>
    <property type="match status" value="1"/>
</dbReference>
<dbReference type="Proteomes" id="UP001176806">
    <property type="component" value="Unassembled WGS sequence"/>
</dbReference>
<sequence length="1245" mass="141114">MSKKIGRNDKCPCGSGKKYKKCCLGSGRTFSATDNATQPPSIFSQYNSIDLIKKCAALTLISENHGKNVRLEELTKKSILNFNTETAIIPHAEFQTYLSANYATHHLEDIPTNLYTDLITFYGGDYLIFPGITDAGSYVLSNLLTAVFNWPDSGIPDQFKNNCMHASLLILNLSNAIAIRLGYNRYLEGNVTEQQIRIPTHTQLTTLQDALTFNQEEIQGLLIEHGIAPEALEMFLLDINNPDLQNEYMQESPLLVKPILFHKGEYIIVSPATLSYALTEFITSQANLSGYMEQVGNAYHNMIWNNTQLHLSQLGFSAIESPLLEEIGDTQIREKIYRFDDDKLAYIQYVTGSGADIQERKQRIINETLASSKFAEHEFMDITLVSSMGKDLFFMFSRTDQSKSIGMPIHDFDTLIKLKDHSAFDLWKFSIAREEQIPDSKMFSASFLDIFKVYKENDDSFYVSDDHEKTILHVEPGYATDLYQEAKLLSDEHSALRLYNGRLVNVPVIRKEESSPIYYSPSDLGIELKLLVEGFFQSLWVSPLKSTGDIPDTARGLYYEMTDAIAYWLWQCQDLINDDLTLLGDTSLTVTFDLNPEESFDPFERNFERDPAFSDHFSVSVTDNTLNVSIPSSIIPYLYGVDNEGERVLLKHILLGFNQLLAIQQQPVIENDRIDAIIESAAPLGVKKKVFVLDTSDNLLIDPSNLSKHRYIQSYDINVVLNNIVPDLGKLCPAVGDITAKKDKTGLTRNIVMRVLLPKLSRTISQYQHESLLTRLIALNESLIRKREDLRLKTPTRIACFVSVEEQTADLHDSLSKLNRTTIAVRCLIEHLAAEPSTGNKIVSTAAIDELLAIESEIITWGSLGDQIEYDLFDINLGVLPSGRIGTEKTLHNAIFDPYYASKSKENVQNAVDTFEQCFPQHIELDSKNPPEYLENAFLSEFGLTFTRICELVNDLGIIAYQQSTPFASILKSELFTEINKHDHTYTEDEFNKGLDYLCLFERGEVKNIPEGFDGIDISPWRFNRRLSLLRKPLVSVSNIDTPEDPTIYWGFRQLLTSRMYLFDQCMTNRLRVIEKGAVQKALGKLTQVNGKNLVKSVLEELKNDQLIIDSEVFINTKSELKADKDIGDVDVLVIDKSSQLIYSLECKSMAPSRNIKEMVEEVNKLFGSDSKKGWIDKHVGRDEWLKANLGQLGTKYKLDLSQYNVKSFFVTQEDMLTPYLTTRHLKIPFVSLPNLKEKGMDALV</sequence>
<gene>
    <name evidence="1" type="ORF">Q4Q40_18830</name>
</gene>
<reference evidence="1" key="1">
    <citation type="submission" date="2023-07" db="EMBL/GenBank/DDBJ databases">
        <title>Two novel species in the genus Flavivirga.</title>
        <authorList>
            <person name="Kwon K."/>
        </authorList>
    </citation>
    <scope>NUCLEOTIDE SEQUENCE</scope>
    <source>
        <strain evidence="1">KACC 14158</strain>
    </source>
</reference>
<dbReference type="EMBL" id="JAUOEL010000007">
    <property type="protein sequence ID" value="MDO5976259.1"/>
    <property type="molecule type" value="Genomic_DNA"/>
</dbReference>
<comment type="caution">
    <text evidence="1">The sequence shown here is derived from an EMBL/GenBank/DDBJ whole genome shotgun (WGS) entry which is preliminary data.</text>
</comment>
<dbReference type="SUPFAM" id="SSF103642">
    <property type="entry name" value="Sec-C motif"/>
    <property type="match status" value="1"/>
</dbReference>
<keyword evidence="2" id="KW-1185">Reference proteome</keyword>
<proteinExistence type="predicted"/>
<dbReference type="Gene3D" id="3.10.450.50">
    <property type="match status" value="1"/>
</dbReference>
<name>A0ABT8WT36_9FLAO</name>
<dbReference type="RefSeq" id="WP_303303536.1">
    <property type="nucleotide sequence ID" value="NZ_BAABDA010000028.1"/>
</dbReference>
<evidence type="ECO:0000313" key="2">
    <source>
        <dbReference type="Proteomes" id="UP001176806"/>
    </source>
</evidence>
<evidence type="ECO:0000313" key="1">
    <source>
        <dbReference type="EMBL" id="MDO5976259.1"/>
    </source>
</evidence>
<protein>
    <submittedName>
        <fullName evidence="1">SEC-C metal-binding domain-containing protein</fullName>
    </submittedName>
</protein>
<organism evidence="1 2">
    <name type="scientific">Flavivirga jejuensis</name>
    <dbReference type="NCBI Taxonomy" id="870487"/>
    <lineage>
        <taxon>Bacteria</taxon>
        <taxon>Pseudomonadati</taxon>
        <taxon>Bacteroidota</taxon>
        <taxon>Flavobacteriia</taxon>
        <taxon>Flavobacteriales</taxon>
        <taxon>Flavobacteriaceae</taxon>
        <taxon>Flavivirga</taxon>
    </lineage>
</organism>